<organism evidence="5 6">
    <name type="scientific">Cellvibrio mixtus</name>
    <dbReference type="NCBI Taxonomy" id="39650"/>
    <lineage>
        <taxon>Bacteria</taxon>
        <taxon>Pseudomonadati</taxon>
        <taxon>Pseudomonadota</taxon>
        <taxon>Gammaproteobacteria</taxon>
        <taxon>Cellvibrionales</taxon>
        <taxon>Cellvibrionaceae</taxon>
        <taxon>Cellvibrio</taxon>
    </lineage>
</organism>
<dbReference type="InterPro" id="IPR016084">
    <property type="entry name" value="Haem_Oase-like_multi-hlx"/>
</dbReference>
<evidence type="ECO:0000259" key="3">
    <source>
        <dbReference type="Pfam" id="PF08541"/>
    </source>
</evidence>
<keyword evidence="2" id="KW-0012">Acyltransferase</keyword>
<evidence type="ECO:0000259" key="4">
    <source>
        <dbReference type="Pfam" id="PF08545"/>
    </source>
</evidence>
<evidence type="ECO:0000256" key="1">
    <source>
        <dbReference type="ARBA" id="ARBA00022679"/>
    </source>
</evidence>
<gene>
    <name evidence="5" type="ORF">CBP51_19555</name>
</gene>
<dbReference type="InterPro" id="IPR013751">
    <property type="entry name" value="ACP_syn_III_N"/>
</dbReference>
<dbReference type="SUPFAM" id="SSF48613">
    <property type="entry name" value="Heme oxygenase-like"/>
    <property type="match status" value="1"/>
</dbReference>
<dbReference type="GO" id="GO:0044550">
    <property type="term" value="P:secondary metabolite biosynthetic process"/>
    <property type="evidence" value="ECO:0007669"/>
    <property type="project" value="TreeGrafter"/>
</dbReference>
<dbReference type="PANTHER" id="PTHR34069">
    <property type="entry name" value="3-OXOACYL-[ACYL-CARRIER-PROTEIN] SYNTHASE 3"/>
    <property type="match status" value="1"/>
</dbReference>
<dbReference type="SUPFAM" id="SSF53901">
    <property type="entry name" value="Thiolase-like"/>
    <property type="match status" value="1"/>
</dbReference>
<name>A0A266Q167_9GAMM</name>
<keyword evidence="6" id="KW-1185">Reference proteome</keyword>
<dbReference type="CDD" id="cd00827">
    <property type="entry name" value="init_cond_enzymes"/>
    <property type="match status" value="1"/>
</dbReference>
<dbReference type="RefSeq" id="WP_094986254.1">
    <property type="nucleotide sequence ID" value="NZ_NHNI01000004.1"/>
</dbReference>
<dbReference type="Proteomes" id="UP000216101">
    <property type="component" value="Unassembled WGS sequence"/>
</dbReference>
<dbReference type="EMBL" id="NHNI01000004">
    <property type="protein sequence ID" value="OZY83604.1"/>
    <property type="molecule type" value="Genomic_DNA"/>
</dbReference>
<evidence type="ECO:0000256" key="2">
    <source>
        <dbReference type="ARBA" id="ARBA00023315"/>
    </source>
</evidence>
<evidence type="ECO:0000313" key="6">
    <source>
        <dbReference type="Proteomes" id="UP000216101"/>
    </source>
</evidence>
<proteinExistence type="predicted"/>
<protein>
    <recommendedName>
        <fullName evidence="7">Beta-ketoacyl-[acyl-carrier-protein] synthase III C-terminal domain-containing protein</fullName>
    </recommendedName>
</protein>
<evidence type="ECO:0008006" key="7">
    <source>
        <dbReference type="Google" id="ProtNLM"/>
    </source>
</evidence>
<dbReference type="AlphaFoldDB" id="A0A266Q167"/>
<feature type="domain" description="Beta-ketoacyl-[acyl-carrier-protein] synthase III C-terminal" evidence="3">
    <location>
        <begin position="281"/>
        <end position="353"/>
    </location>
</feature>
<dbReference type="Gene3D" id="3.40.47.10">
    <property type="match status" value="2"/>
</dbReference>
<dbReference type="GO" id="GO:0016746">
    <property type="term" value="F:acyltransferase activity"/>
    <property type="evidence" value="ECO:0007669"/>
    <property type="project" value="UniProtKB-KW"/>
</dbReference>
<accession>A0A266Q167</accession>
<dbReference type="STRING" id="1209072.GCA_000766945_02555"/>
<feature type="domain" description="Beta-ketoacyl-[acyl-carrier-protein] synthase III N-terminal" evidence="4">
    <location>
        <begin position="128"/>
        <end position="201"/>
    </location>
</feature>
<evidence type="ECO:0000313" key="5">
    <source>
        <dbReference type="EMBL" id="OZY83604.1"/>
    </source>
</evidence>
<dbReference type="Pfam" id="PF08541">
    <property type="entry name" value="ACP_syn_III_C"/>
    <property type="match status" value="1"/>
</dbReference>
<reference evidence="6" key="1">
    <citation type="submission" date="2017-05" db="EMBL/GenBank/DDBJ databases">
        <authorList>
            <person name="Barney B.M."/>
        </authorList>
    </citation>
    <scope>NUCLEOTIDE SEQUENCE [LARGE SCALE GENOMIC DNA]</scope>
    <source>
        <strain evidence="6">PSBB022</strain>
    </source>
</reference>
<dbReference type="Gene3D" id="1.20.910.10">
    <property type="entry name" value="Heme oxygenase-like"/>
    <property type="match status" value="1"/>
</dbReference>
<dbReference type="PANTHER" id="PTHR34069:SF3">
    <property type="entry name" value="ACYL-COA:ACYL-COA ALKYLTRANSFERASE"/>
    <property type="match status" value="1"/>
</dbReference>
<dbReference type="Pfam" id="PF08545">
    <property type="entry name" value="ACP_syn_III"/>
    <property type="match status" value="1"/>
</dbReference>
<dbReference type="InterPro" id="IPR013747">
    <property type="entry name" value="ACP_syn_III_C"/>
</dbReference>
<comment type="caution">
    <text evidence="5">The sequence shown here is derived from an EMBL/GenBank/DDBJ whole genome shotgun (WGS) entry which is preliminary data.</text>
</comment>
<dbReference type="InterPro" id="IPR016039">
    <property type="entry name" value="Thiolase-like"/>
</dbReference>
<keyword evidence="1" id="KW-0808">Transferase</keyword>
<dbReference type="Pfam" id="PF14518">
    <property type="entry name" value="Haem_oxygenas_2"/>
    <property type="match status" value="1"/>
</dbReference>
<sequence>MPTRFNRVYLQSAGYHLPGEPVNNQDMDDFIAPINRISLRIKNKILAENGIQTRHYAIDKNGETVTSHTQLAANAIHDCLARANASLSDVSLLAVGSSGSDALIPGFAAMVQGELGAPPMETLSSLGVCAAGISALAYAAQSVELGAHQQALVATAEMPSRIFKKSRFAPRGYSSDFDAHFLRWMLSDGAGAVLLTDAPQAKNGVRLKINWIHQKSFAGDYPVCMQLGLTEDRSKSFLDFPSSSEAEAAGALSLRQDIRLLPHLFDVSIHEYVKLVRDGWVTSDEIDHFLCHYSSARFIPVVEELLDKAGLTIPRERWYSNLTTRGNTGSASIFIMLAEFLDTHQVKPGEKIFCFIPESGRMTAAYMLIEVETADTPLFANLATEIKSITAEKTALPDIPEPHDPSSAPQHLQSVLTTLAGIWHDYRSQVWRSPVIHKLVSQQFALEDYRHWTAQWVPQVREGSKWMREAVASLTGSYADLAALIETHAGEEQNDFNILYDDYCAAGGTEPLDNLRRNPGGEALNSYLHSLAATTNPIGLLGAIYIIEGTGQRIVPALLPLLRKQVDLPASAFRFLEYHGANDEHHLARWLTAVELVMAIDPKAANAVIATAKRTAQLYLMQFEHILES</sequence>